<dbReference type="InterPro" id="IPR013033">
    <property type="entry name" value="MinC"/>
</dbReference>
<name>A0A7C4V7A4_9DEIN</name>
<dbReference type="PANTHER" id="PTHR34108:SF1">
    <property type="entry name" value="SEPTUM SITE-DETERMINING PROTEIN MINC"/>
    <property type="match status" value="1"/>
</dbReference>
<dbReference type="InterPro" id="IPR005526">
    <property type="entry name" value="Septum_form_inhib_MinC_C"/>
</dbReference>
<dbReference type="Pfam" id="PF03775">
    <property type="entry name" value="MinC_C"/>
    <property type="match status" value="1"/>
</dbReference>
<accession>A0A7C4V7A4</accession>
<reference evidence="5" key="1">
    <citation type="journal article" date="2020" name="mSystems">
        <title>Genome- and Community-Level Interaction Insights into Carbon Utilization and Element Cycling Functions of Hydrothermarchaeota in Hydrothermal Sediment.</title>
        <authorList>
            <person name="Zhou Z."/>
            <person name="Liu Y."/>
            <person name="Xu W."/>
            <person name="Pan J."/>
            <person name="Luo Z.H."/>
            <person name="Li M."/>
        </authorList>
    </citation>
    <scope>NUCLEOTIDE SEQUENCE [LARGE SCALE GENOMIC DNA]</scope>
    <source>
        <strain evidence="5">HyVt-570</strain>
    </source>
</reference>
<dbReference type="Proteomes" id="UP000885759">
    <property type="component" value="Unassembled WGS sequence"/>
</dbReference>
<keyword evidence="1" id="KW-0132">Cell division</keyword>
<evidence type="ECO:0000256" key="3">
    <source>
        <dbReference type="ARBA" id="ARBA00023306"/>
    </source>
</evidence>
<gene>
    <name evidence="5" type="primary">minC</name>
    <name evidence="5" type="ORF">ENK37_10650</name>
</gene>
<dbReference type="AlphaFoldDB" id="A0A7C4V7A4"/>
<dbReference type="GO" id="GO:0000902">
    <property type="term" value="P:cell morphogenesis"/>
    <property type="evidence" value="ECO:0007669"/>
    <property type="project" value="InterPro"/>
</dbReference>
<feature type="domain" description="Septum formation inhibitor MinC C-terminal" evidence="4">
    <location>
        <begin position="78"/>
        <end position="177"/>
    </location>
</feature>
<keyword evidence="3" id="KW-0131">Cell cycle</keyword>
<dbReference type="SUPFAM" id="SSF63848">
    <property type="entry name" value="Cell-division inhibitor MinC, C-terminal domain"/>
    <property type="match status" value="1"/>
</dbReference>
<evidence type="ECO:0000256" key="2">
    <source>
        <dbReference type="ARBA" id="ARBA00023210"/>
    </source>
</evidence>
<protein>
    <submittedName>
        <fullName evidence="5">Septum site-determining protein MinC</fullName>
    </submittedName>
</protein>
<dbReference type="PANTHER" id="PTHR34108">
    <property type="entry name" value="SEPTUM SITE-DETERMINING PROTEIN MINC"/>
    <property type="match status" value="1"/>
</dbReference>
<evidence type="ECO:0000259" key="4">
    <source>
        <dbReference type="Pfam" id="PF03775"/>
    </source>
</evidence>
<keyword evidence="2" id="KW-0717">Septation</keyword>
<evidence type="ECO:0000256" key="1">
    <source>
        <dbReference type="ARBA" id="ARBA00022618"/>
    </source>
</evidence>
<dbReference type="Gene3D" id="2.160.20.70">
    <property type="match status" value="1"/>
</dbReference>
<dbReference type="EMBL" id="DRPZ01000270">
    <property type="protein sequence ID" value="HGY10488.1"/>
    <property type="molecule type" value="Genomic_DNA"/>
</dbReference>
<dbReference type="NCBIfam" id="TIGR01222">
    <property type="entry name" value="minC"/>
    <property type="match status" value="1"/>
</dbReference>
<evidence type="ECO:0000313" key="5">
    <source>
        <dbReference type="EMBL" id="HGY10488.1"/>
    </source>
</evidence>
<sequence length="186" mass="19273">MRLRATLGALALRLDGGESPEEIAAALEGAPEMPLEVEVAGATAGEAVAALLEAAAARGLEVRFRPQRGERRVLHTEVVDHTLRSGMRVDSAGTVVVLGDVNAGAEVVAGGDVIVVGALRGLAHAGAEGNEHATIWALELAAKQLRIAGHVAVSPDEAPAARGPERARVEQGQIVIERWGRRRSGA</sequence>
<dbReference type="GO" id="GO:0000917">
    <property type="term" value="P:division septum assembly"/>
    <property type="evidence" value="ECO:0007669"/>
    <property type="project" value="UniProtKB-KW"/>
</dbReference>
<organism evidence="5">
    <name type="scientific">Oceanithermus profundus</name>
    <dbReference type="NCBI Taxonomy" id="187137"/>
    <lineage>
        <taxon>Bacteria</taxon>
        <taxon>Thermotogati</taxon>
        <taxon>Deinococcota</taxon>
        <taxon>Deinococci</taxon>
        <taxon>Thermales</taxon>
        <taxon>Thermaceae</taxon>
        <taxon>Oceanithermus</taxon>
    </lineage>
</organism>
<dbReference type="InterPro" id="IPR016098">
    <property type="entry name" value="CAP/MinC_C"/>
</dbReference>
<dbReference type="InterPro" id="IPR036145">
    <property type="entry name" value="MinC_C_sf"/>
</dbReference>
<dbReference type="GO" id="GO:1901891">
    <property type="term" value="P:regulation of cell septum assembly"/>
    <property type="evidence" value="ECO:0007669"/>
    <property type="project" value="InterPro"/>
</dbReference>
<proteinExistence type="predicted"/>
<comment type="caution">
    <text evidence="5">The sequence shown here is derived from an EMBL/GenBank/DDBJ whole genome shotgun (WGS) entry which is preliminary data.</text>
</comment>